<evidence type="ECO:0000256" key="15">
    <source>
        <dbReference type="ARBA" id="ARBA00023136"/>
    </source>
</evidence>
<keyword evidence="8" id="KW-1003">Cell membrane</keyword>
<dbReference type="Pfam" id="PF01148">
    <property type="entry name" value="CTP_transf_1"/>
    <property type="match status" value="1"/>
</dbReference>
<feature type="transmembrane region" description="Helical" evidence="19">
    <location>
        <begin position="208"/>
        <end position="228"/>
    </location>
</feature>
<feature type="transmembrane region" description="Helical" evidence="19">
    <location>
        <begin position="6"/>
        <end position="37"/>
    </location>
</feature>
<sequence length="274" mass="29846">MFMTRLFSSIVLVVLALTTVFAGGYVLAAVLLILALIAFRELMKACALTHPRGKVSGMEIVGCAGIIAYYLLMAFGGETQYLFLALITILVAFMALYVFTFPKYRAEQIMCAFFCVAYAPIMLSFIYLVRELPYGIYSVWMIFISSWICDTCAYAVGILFGKHKLVPVLSPKKSIEGALGGIAGSALVGAAYAYFIVEHVISGQKVTWIFVLISAVGAVISQVGDLAASAIKRNHEIKDYGNLIPGHGGIMDRFDSVIFTAPMIYFLALLLIHG</sequence>
<feature type="transmembrane region" description="Helical" evidence="19">
    <location>
        <begin position="57"/>
        <end position="75"/>
    </location>
</feature>
<evidence type="ECO:0000256" key="17">
    <source>
        <dbReference type="ARBA" id="ARBA00023264"/>
    </source>
</evidence>
<dbReference type="GO" id="GO:0005886">
    <property type="term" value="C:plasma membrane"/>
    <property type="evidence" value="ECO:0007669"/>
    <property type="project" value="UniProtKB-SubCell"/>
</dbReference>
<dbReference type="InterPro" id="IPR000374">
    <property type="entry name" value="PC_trans"/>
</dbReference>
<feature type="transmembrane region" description="Helical" evidence="19">
    <location>
        <begin position="135"/>
        <end position="156"/>
    </location>
</feature>
<protein>
    <recommendedName>
        <fullName evidence="7 18">Phosphatidate cytidylyltransferase</fullName>
        <ecNumber evidence="6 18">2.7.7.41</ecNumber>
    </recommendedName>
</protein>
<evidence type="ECO:0000256" key="18">
    <source>
        <dbReference type="RuleBase" id="RU003938"/>
    </source>
</evidence>
<feature type="transmembrane region" description="Helical" evidence="19">
    <location>
        <begin position="111"/>
        <end position="129"/>
    </location>
</feature>
<evidence type="ECO:0000256" key="5">
    <source>
        <dbReference type="ARBA" id="ARBA00010185"/>
    </source>
</evidence>
<evidence type="ECO:0000256" key="6">
    <source>
        <dbReference type="ARBA" id="ARBA00012487"/>
    </source>
</evidence>
<comment type="similarity">
    <text evidence="5 18">Belongs to the CDS family.</text>
</comment>
<dbReference type="RefSeq" id="WP_120466651.1">
    <property type="nucleotide sequence ID" value="NZ_CATAJS010000022.1"/>
</dbReference>
<evidence type="ECO:0000256" key="12">
    <source>
        <dbReference type="ARBA" id="ARBA00022695"/>
    </source>
</evidence>
<keyword evidence="10 18" id="KW-0808">Transferase</keyword>
<keyword evidence="12 18" id="KW-0548">Nucleotidyltransferase</keyword>
<feature type="transmembrane region" description="Helical" evidence="19">
    <location>
        <begin position="254"/>
        <end position="272"/>
    </location>
</feature>
<evidence type="ECO:0000256" key="11">
    <source>
        <dbReference type="ARBA" id="ARBA00022692"/>
    </source>
</evidence>
<dbReference type="GO" id="GO:0016024">
    <property type="term" value="P:CDP-diacylglycerol biosynthetic process"/>
    <property type="evidence" value="ECO:0007669"/>
    <property type="project" value="UniProtKB-UniPathway"/>
</dbReference>
<evidence type="ECO:0000256" key="14">
    <source>
        <dbReference type="ARBA" id="ARBA00023098"/>
    </source>
</evidence>
<keyword evidence="14" id="KW-0443">Lipid metabolism</keyword>
<feature type="transmembrane region" description="Helical" evidence="19">
    <location>
        <begin position="177"/>
        <end position="196"/>
    </location>
</feature>
<keyword evidence="11 18" id="KW-0812">Transmembrane</keyword>
<feature type="transmembrane region" description="Helical" evidence="19">
    <location>
        <begin position="81"/>
        <end position="99"/>
    </location>
</feature>
<accession>A0A3A9AQL2</accession>
<evidence type="ECO:0000256" key="13">
    <source>
        <dbReference type="ARBA" id="ARBA00022989"/>
    </source>
</evidence>
<keyword evidence="13 19" id="KW-1133">Transmembrane helix</keyword>
<keyword evidence="15 19" id="KW-0472">Membrane</keyword>
<name>A0A3A9AQL2_9FIRM</name>
<gene>
    <name evidence="20" type="ORF">D7V94_03070</name>
</gene>
<evidence type="ECO:0000256" key="19">
    <source>
        <dbReference type="SAM" id="Phobius"/>
    </source>
</evidence>
<evidence type="ECO:0000256" key="2">
    <source>
        <dbReference type="ARBA" id="ARBA00004651"/>
    </source>
</evidence>
<keyword evidence="21" id="KW-1185">Reference proteome</keyword>
<evidence type="ECO:0000256" key="7">
    <source>
        <dbReference type="ARBA" id="ARBA00019373"/>
    </source>
</evidence>
<keyword evidence="9" id="KW-0444">Lipid biosynthesis</keyword>
<dbReference type="PROSITE" id="PS01315">
    <property type="entry name" value="CDS"/>
    <property type="match status" value="1"/>
</dbReference>
<proteinExistence type="inferred from homology"/>
<evidence type="ECO:0000256" key="16">
    <source>
        <dbReference type="ARBA" id="ARBA00023209"/>
    </source>
</evidence>
<keyword evidence="16" id="KW-0594">Phospholipid biosynthesis</keyword>
<evidence type="ECO:0000256" key="3">
    <source>
        <dbReference type="ARBA" id="ARBA00005119"/>
    </source>
</evidence>
<reference evidence="20 21" key="1">
    <citation type="submission" date="2018-09" db="EMBL/GenBank/DDBJ databases">
        <title>Murine metabolic-syndrome-specific gut microbial biobank.</title>
        <authorList>
            <person name="Liu C."/>
        </authorList>
    </citation>
    <scope>NUCLEOTIDE SEQUENCE [LARGE SCALE GENOMIC DNA]</scope>
    <source>
        <strain evidence="20 21">0.1xD8-82</strain>
    </source>
</reference>
<evidence type="ECO:0000256" key="4">
    <source>
        <dbReference type="ARBA" id="ARBA00005189"/>
    </source>
</evidence>
<organism evidence="20 21">
    <name type="scientific">Parablautia intestinalis</name>
    <dbReference type="NCBI Taxonomy" id="2320100"/>
    <lineage>
        <taxon>Bacteria</taxon>
        <taxon>Bacillati</taxon>
        <taxon>Bacillota</taxon>
        <taxon>Clostridia</taxon>
        <taxon>Lachnospirales</taxon>
        <taxon>Lachnospiraceae</taxon>
        <taxon>Parablautia</taxon>
    </lineage>
</organism>
<comment type="caution">
    <text evidence="20">The sequence shown here is derived from an EMBL/GenBank/DDBJ whole genome shotgun (WGS) entry which is preliminary data.</text>
</comment>
<dbReference type="PANTHER" id="PTHR46382:SF1">
    <property type="entry name" value="PHOSPHATIDATE CYTIDYLYLTRANSFERASE"/>
    <property type="match status" value="1"/>
</dbReference>
<comment type="subcellular location">
    <subcellularLocation>
        <location evidence="2">Cell membrane</location>
        <topology evidence="2">Multi-pass membrane protein</topology>
    </subcellularLocation>
</comment>
<comment type="pathway">
    <text evidence="3 18">Phospholipid metabolism; CDP-diacylglycerol biosynthesis; CDP-diacylglycerol from sn-glycerol 3-phosphate: step 3/3.</text>
</comment>
<comment type="catalytic activity">
    <reaction evidence="1 18">
        <text>a 1,2-diacyl-sn-glycero-3-phosphate + CTP + H(+) = a CDP-1,2-diacyl-sn-glycerol + diphosphate</text>
        <dbReference type="Rhea" id="RHEA:16229"/>
        <dbReference type="ChEBI" id="CHEBI:15378"/>
        <dbReference type="ChEBI" id="CHEBI:33019"/>
        <dbReference type="ChEBI" id="CHEBI:37563"/>
        <dbReference type="ChEBI" id="CHEBI:58332"/>
        <dbReference type="ChEBI" id="CHEBI:58608"/>
        <dbReference type="EC" id="2.7.7.41"/>
    </reaction>
</comment>
<evidence type="ECO:0000313" key="20">
    <source>
        <dbReference type="EMBL" id="RKI93682.1"/>
    </source>
</evidence>
<dbReference type="PANTHER" id="PTHR46382">
    <property type="entry name" value="PHOSPHATIDATE CYTIDYLYLTRANSFERASE"/>
    <property type="match status" value="1"/>
</dbReference>
<dbReference type="OrthoDB" id="9799199at2"/>
<evidence type="ECO:0000256" key="10">
    <source>
        <dbReference type="ARBA" id="ARBA00022679"/>
    </source>
</evidence>
<evidence type="ECO:0000256" key="9">
    <source>
        <dbReference type="ARBA" id="ARBA00022516"/>
    </source>
</evidence>
<keyword evidence="17" id="KW-1208">Phospholipid metabolism</keyword>
<evidence type="ECO:0000313" key="21">
    <source>
        <dbReference type="Proteomes" id="UP000280696"/>
    </source>
</evidence>
<evidence type="ECO:0000256" key="8">
    <source>
        <dbReference type="ARBA" id="ARBA00022475"/>
    </source>
</evidence>
<dbReference type="AlphaFoldDB" id="A0A3A9AQL2"/>
<dbReference type="EC" id="2.7.7.41" evidence="6 18"/>
<dbReference type="Proteomes" id="UP000280696">
    <property type="component" value="Unassembled WGS sequence"/>
</dbReference>
<dbReference type="GO" id="GO:0004605">
    <property type="term" value="F:phosphatidate cytidylyltransferase activity"/>
    <property type="evidence" value="ECO:0007669"/>
    <property type="project" value="UniProtKB-EC"/>
</dbReference>
<dbReference type="EMBL" id="RAYQ01000002">
    <property type="protein sequence ID" value="RKI93682.1"/>
    <property type="molecule type" value="Genomic_DNA"/>
</dbReference>
<dbReference type="UniPathway" id="UPA00557">
    <property type="reaction ID" value="UER00614"/>
</dbReference>
<comment type="pathway">
    <text evidence="4">Lipid metabolism.</text>
</comment>
<evidence type="ECO:0000256" key="1">
    <source>
        <dbReference type="ARBA" id="ARBA00001698"/>
    </source>
</evidence>